<name>A0A8H5GIC4_9AGAR</name>
<reference evidence="3 4" key="1">
    <citation type="journal article" date="2020" name="ISME J.">
        <title>Uncovering the hidden diversity of litter-decomposition mechanisms in mushroom-forming fungi.</title>
        <authorList>
            <person name="Floudas D."/>
            <person name="Bentzer J."/>
            <person name="Ahren D."/>
            <person name="Johansson T."/>
            <person name="Persson P."/>
            <person name="Tunlid A."/>
        </authorList>
    </citation>
    <scope>NUCLEOTIDE SEQUENCE [LARGE SCALE GENOMIC DNA]</scope>
    <source>
        <strain evidence="3 4">CBS 406.79</strain>
    </source>
</reference>
<comment type="caution">
    <text evidence="3">The sequence shown here is derived from an EMBL/GenBank/DDBJ whole genome shotgun (WGS) entry which is preliminary data.</text>
</comment>
<dbReference type="EMBL" id="JAACJN010000169">
    <property type="protein sequence ID" value="KAF5365507.1"/>
    <property type="molecule type" value="Genomic_DNA"/>
</dbReference>
<evidence type="ECO:0000256" key="1">
    <source>
        <dbReference type="SAM" id="MobiDB-lite"/>
    </source>
</evidence>
<protein>
    <submittedName>
        <fullName evidence="3">Uncharacterized protein</fullName>
    </submittedName>
</protein>
<keyword evidence="2" id="KW-1133">Transmembrane helix</keyword>
<organism evidence="3 4">
    <name type="scientific">Collybiopsis confluens</name>
    <dbReference type="NCBI Taxonomy" id="2823264"/>
    <lineage>
        <taxon>Eukaryota</taxon>
        <taxon>Fungi</taxon>
        <taxon>Dikarya</taxon>
        <taxon>Basidiomycota</taxon>
        <taxon>Agaricomycotina</taxon>
        <taxon>Agaricomycetes</taxon>
        <taxon>Agaricomycetidae</taxon>
        <taxon>Agaricales</taxon>
        <taxon>Marasmiineae</taxon>
        <taxon>Omphalotaceae</taxon>
        <taxon>Collybiopsis</taxon>
    </lineage>
</organism>
<evidence type="ECO:0000313" key="3">
    <source>
        <dbReference type="EMBL" id="KAF5365507.1"/>
    </source>
</evidence>
<accession>A0A8H5GIC4</accession>
<feature type="region of interest" description="Disordered" evidence="1">
    <location>
        <begin position="258"/>
        <end position="283"/>
    </location>
</feature>
<keyword evidence="2" id="KW-0812">Transmembrane</keyword>
<evidence type="ECO:0000313" key="4">
    <source>
        <dbReference type="Proteomes" id="UP000518752"/>
    </source>
</evidence>
<keyword evidence="4" id="KW-1185">Reference proteome</keyword>
<dbReference type="Proteomes" id="UP000518752">
    <property type="component" value="Unassembled WGS sequence"/>
</dbReference>
<sequence>MILTPEKIATPTTSLSTSRFSTFSLTSTASPQVTEYHGASISLISVTTTFTTELRRPQRFIPTAPVFGNETGSGPDGWGGLGPFGQWSWSGPVSSTTSGPTLSATAGSTTNIQASERNRPISTLVPAIVGSIVGALVLGICVFLGMRRQSQHRKALHKITPWTDTENISAIQPTSRHLARLEKQAIIESEVTAQPRTQHTQHETRLQLEHRHLNNQVNDHGNAGQTEDDHDAGLQLQVAEIRVTVGRMMEQVHQIEAQMGSSVRERGTESVSSLDEPPPTYVS</sequence>
<dbReference type="AlphaFoldDB" id="A0A8H5GIC4"/>
<evidence type="ECO:0000256" key="2">
    <source>
        <dbReference type="SAM" id="Phobius"/>
    </source>
</evidence>
<feature type="transmembrane region" description="Helical" evidence="2">
    <location>
        <begin position="124"/>
        <end position="146"/>
    </location>
</feature>
<keyword evidence="2" id="KW-0472">Membrane</keyword>
<dbReference type="OrthoDB" id="3130032at2759"/>
<dbReference type="CDD" id="cd12087">
    <property type="entry name" value="TM_EGFR-like"/>
    <property type="match status" value="1"/>
</dbReference>
<gene>
    <name evidence="3" type="ORF">D9757_012987</name>
</gene>
<proteinExistence type="predicted"/>